<protein>
    <recommendedName>
        <fullName evidence="2">Cyclin N-terminal domain-containing protein</fullName>
    </recommendedName>
</protein>
<name>A0A7S4JLH4_GUITH</name>
<gene>
    <name evidence="3" type="ORF">GTHE00462_LOCUS6426</name>
</gene>
<evidence type="ECO:0000259" key="2">
    <source>
        <dbReference type="Pfam" id="PF00134"/>
    </source>
</evidence>
<dbReference type="AlphaFoldDB" id="A0A7S4JLH4"/>
<feature type="domain" description="Cyclin N-terminal" evidence="2">
    <location>
        <begin position="109"/>
        <end position="199"/>
    </location>
</feature>
<accession>A0A7S4JLH4</accession>
<proteinExistence type="predicted"/>
<organism evidence="3">
    <name type="scientific">Guillardia theta</name>
    <name type="common">Cryptophyte</name>
    <name type="synonym">Cryptomonas phi</name>
    <dbReference type="NCBI Taxonomy" id="55529"/>
    <lineage>
        <taxon>Eukaryota</taxon>
        <taxon>Cryptophyceae</taxon>
        <taxon>Pyrenomonadales</taxon>
        <taxon>Geminigeraceae</taxon>
        <taxon>Guillardia</taxon>
    </lineage>
</organism>
<evidence type="ECO:0000313" key="3">
    <source>
        <dbReference type="EMBL" id="CAE2267438.1"/>
    </source>
</evidence>
<dbReference type="InterPro" id="IPR039361">
    <property type="entry name" value="Cyclin"/>
</dbReference>
<feature type="compositionally biased region" description="Polar residues" evidence="1">
    <location>
        <begin position="14"/>
        <end position="34"/>
    </location>
</feature>
<evidence type="ECO:0000256" key="1">
    <source>
        <dbReference type="SAM" id="MobiDB-lite"/>
    </source>
</evidence>
<dbReference type="InterPro" id="IPR036915">
    <property type="entry name" value="Cyclin-like_sf"/>
</dbReference>
<dbReference type="InterPro" id="IPR006671">
    <property type="entry name" value="Cyclin_N"/>
</dbReference>
<sequence>MQLTPSIPAILQASTGSTAQEHQEPSTLSAQQTSRQKRARPADETECTVQKLCRVDRGQCMQVEECRGSEEQMRHFHALLQDEVELKKQECTDPVTMIRSIQVVLELCHSVGIMDDMDSEVIALSMNYLQRCSQNEKLVQSFRKSVLLPVACMLTALKLCETYAVRICDLVPLLQPFQVDEDEIRDAEWAVLEALDFNLQPVTTSRLLSCVLDLAPETKRNALRDVADIYLKLSHLIAENHVKPSVIVSAILWNLAREKGWDSCQCEWIPKELRCWRASSSDDCCKDEQHVAQVKLVARQLHMFARCVGVDLDARREYMGGKWWFFDQEPQSSTDVAYFIHTLFVSLE</sequence>
<dbReference type="Gene3D" id="1.10.472.10">
    <property type="entry name" value="Cyclin-like"/>
    <property type="match status" value="2"/>
</dbReference>
<dbReference type="EMBL" id="HBKN01008153">
    <property type="protein sequence ID" value="CAE2267438.1"/>
    <property type="molecule type" value="Transcribed_RNA"/>
</dbReference>
<reference evidence="3" key="1">
    <citation type="submission" date="2021-01" db="EMBL/GenBank/DDBJ databases">
        <authorList>
            <person name="Corre E."/>
            <person name="Pelletier E."/>
            <person name="Niang G."/>
            <person name="Scheremetjew M."/>
            <person name="Finn R."/>
            <person name="Kale V."/>
            <person name="Holt S."/>
            <person name="Cochrane G."/>
            <person name="Meng A."/>
            <person name="Brown T."/>
            <person name="Cohen L."/>
        </authorList>
    </citation>
    <scope>NUCLEOTIDE SEQUENCE</scope>
    <source>
        <strain evidence="3">CCMP 2712</strain>
    </source>
</reference>
<dbReference type="SUPFAM" id="SSF47954">
    <property type="entry name" value="Cyclin-like"/>
    <property type="match status" value="1"/>
</dbReference>
<dbReference type="Pfam" id="PF00134">
    <property type="entry name" value="Cyclin_N"/>
    <property type="match status" value="1"/>
</dbReference>
<feature type="region of interest" description="Disordered" evidence="1">
    <location>
        <begin position="14"/>
        <end position="42"/>
    </location>
</feature>
<dbReference type="PANTHER" id="PTHR10177">
    <property type="entry name" value="CYCLINS"/>
    <property type="match status" value="1"/>
</dbReference>